<keyword evidence="2" id="KW-0285">Flavoprotein</keyword>
<keyword evidence="7" id="KW-1133">Transmembrane helix</keyword>
<keyword evidence="5" id="KW-0503">Monooxygenase</keyword>
<gene>
    <name evidence="9" type="ORF">CKAH01_08672</name>
</gene>
<dbReference type="PANTHER" id="PTHR13789:SF147">
    <property type="entry name" value="PUTATIVE (AFU_ORTHOLOGUE AFUA_2G01950)-RELATED"/>
    <property type="match status" value="1"/>
</dbReference>
<dbReference type="EMBL" id="VYYT01000543">
    <property type="protein sequence ID" value="KAK2732574.1"/>
    <property type="molecule type" value="Genomic_DNA"/>
</dbReference>
<evidence type="ECO:0000313" key="10">
    <source>
        <dbReference type="Proteomes" id="UP001281614"/>
    </source>
</evidence>
<keyword evidence="4" id="KW-0560">Oxidoreductase</keyword>
<dbReference type="PRINTS" id="PR00420">
    <property type="entry name" value="RNGMNOXGNASE"/>
</dbReference>
<accession>A0AAD9Y2K0</accession>
<dbReference type="Proteomes" id="UP001281614">
    <property type="component" value="Unassembled WGS sequence"/>
</dbReference>
<feature type="transmembrane region" description="Helical" evidence="7">
    <location>
        <begin position="21"/>
        <end position="39"/>
    </location>
</feature>
<evidence type="ECO:0000259" key="8">
    <source>
        <dbReference type="Pfam" id="PF01494"/>
    </source>
</evidence>
<dbReference type="InterPro" id="IPR036188">
    <property type="entry name" value="FAD/NAD-bd_sf"/>
</dbReference>
<comment type="caution">
    <text evidence="9">The sequence shown here is derived from an EMBL/GenBank/DDBJ whole genome shotgun (WGS) entry which is preliminary data.</text>
</comment>
<evidence type="ECO:0000256" key="6">
    <source>
        <dbReference type="SAM" id="MobiDB-lite"/>
    </source>
</evidence>
<evidence type="ECO:0000313" key="9">
    <source>
        <dbReference type="EMBL" id="KAK2732574.1"/>
    </source>
</evidence>
<dbReference type="InterPro" id="IPR050493">
    <property type="entry name" value="FAD-dep_Monooxygenase_BioMet"/>
</dbReference>
<feature type="compositionally biased region" description="Basic and acidic residues" evidence="6">
    <location>
        <begin position="390"/>
        <end position="401"/>
    </location>
</feature>
<organism evidence="9 10">
    <name type="scientific">Colletotrichum kahawae</name>
    <name type="common">Coffee berry disease fungus</name>
    <dbReference type="NCBI Taxonomy" id="34407"/>
    <lineage>
        <taxon>Eukaryota</taxon>
        <taxon>Fungi</taxon>
        <taxon>Dikarya</taxon>
        <taxon>Ascomycota</taxon>
        <taxon>Pezizomycotina</taxon>
        <taxon>Sordariomycetes</taxon>
        <taxon>Hypocreomycetidae</taxon>
        <taxon>Glomerellales</taxon>
        <taxon>Glomerellaceae</taxon>
        <taxon>Colletotrichum</taxon>
        <taxon>Colletotrichum gloeosporioides species complex</taxon>
    </lineage>
</organism>
<sequence length="459" mass="50269">MEPPSATNSNFRRHAPKPLRVIVVGAGISGLAAGLAFALSGHSVVVLESVDELAEVGAGLQLAPNCTCILRRLGILEDVMKHASVLSGVSIRRYDSDDELGLSPLDVLGQRYRSPMAVIHRADLHRILLDAARRSGCHILLSHTVVAADPQFLPRVQAIRSETGTTVWFNGDVVLAADGIKSMLRRQMAQAGGHQDRRIPTRDAAYRLLIPRERIQHDKLLLSMLDQNVAMRYMGPGGHVMAYPVKGNTVYNMVLIHPDHSDDTEDSTWATQGDREAMLSFYSSWSPAIRAWLAHAGDDIVEWKLSERAPLPQRVRGSVALIGDAAQPMLPYVAQGAASGIEDAGVLAAAFTCTSDVLLALAVYETVRKRRAERIAASAAATGRALHLPDSPEQRARDEAIKNQGRGQAAASQDKWRDVEWQNYMWGTDVMRHTIQSWDELVAQVRKQQKRAGKISSSI</sequence>
<evidence type="ECO:0000256" key="1">
    <source>
        <dbReference type="ARBA" id="ARBA00007992"/>
    </source>
</evidence>
<dbReference type="SUPFAM" id="SSF54373">
    <property type="entry name" value="FAD-linked reductases, C-terminal domain"/>
    <property type="match status" value="1"/>
</dbReference>
<feature type="domain" description="FAD-binding" evidence="8">
    <location>
        <begin position="20"/>
        <end position="376"/>
    </location>
</feature>
<dbReference type="AlphaFoldDB" id="A0AAD9Y2K0"/>
<keyword evidence="7" id="KW-0812">Transmembrane</keyword>
<dbReference type="Pfam" id="PF01494">
    <property type="entry name" value="FAD_binding_3"/>
    <property type="match status" value="1"/>
</dbReference>
<reference evidence="9" key="1">
    <citation type="submission" date="2023-02" db="EMBL/GenBank/DDBJ databases">
        <title>Colletotrichum kahawae CIFC_Que2 genome sequencing and assembly.</title>
        <authorList>
            <person name="Baroncelli R."/>
        </authorList>
    </citation>
    <scope>NUCLEOTIDE SEQUENCE</scope>
    <source>
        <strain evidence="9">CIFC_Que2</strain>
    </source>
</reference>
<dbReference type="PANTHER" id="PTHR13789">
    <property type="entry name" value="MONOOXYGENASE"/>
    <property type="match status" value="1"/>
</dbReference>
<evidence type="ECO:0000256" key="5">
    <source>
        <dbReference type="ARBA" id="ARBA00023033"/>
    </source>
</evidence>
<protein>
    <submittedName>
        <fullName evidence="9">3-hydroxybenzoate 6-hydroxylase</fullName>
    </submittedName>
</protein>
<name>A0AAD9Y2K0_COLKA</name>
<evidence type="ECO:0000256" key="3">
    <source>
        <dbReference type="ARBA" id="ARBA00022827"/>
    </source>
</evidence>
<keyword evidence="3" id="KW-0274">FAD</keyword>
<evidence type="ECO:0000256" key="7">
    <source>
        <dbReference type="SAM" id="Phobius"/>
    </source>
</evidence>
<evidence type="ECO:0000256" key="2">
    <source>
        <dbReference type="ARBA" id="ARBA00022630"/>
    </source>
</evidence>
<dbReference type="GO" id="GO:0071949">
    <property type="term" value="F:FAD binding"/>
    <property type="evidence" value="ECO:0007669"/>
    <property type="project" value="InterPro"/>
</dbReference>
<comment type="similarity">
    <text evidence="1">Belongs to the paxM FAD-dependent monooxygenase family.</text>
</comment>
<dbReference type="Gene3D" id="3.50.50.60">
    <property type="entry name" value="FAD/NAD(P)-binding domain"/>
    <property type="match status" value="1"/>
</dbReference>
<proteinExistence type="inferred from homology"/>
<dbReference type="SUPFAM" id="SSF51905">
    <property type="entry name" value="FAD/NAD(P)-binding domain"/>
    <property type="match status" value="1"/>
</dbReference>
<evidence type="ECO:0000256" key="4">
    <source>
        <dbReference type="ARBA" id="ARBA00023002"/>
    </source>
</evidence>
<keyword evidence="7" id="KW-0472">Membrane</keyword>
<feature type="region of interest" description="Disordered" evidence="6">
    <location>
        <begin position="383"/>
        <end position="414"/>
    </location>
</feature>
<dbReference type="InterPro" id="IPR002938">
    <property type="entry name" value="FAD-bd"/>
</dbReference>
<keyword evidence="10" id="KW-1185">Reference proteome</keyword>
<dbReference type="GO" id="GO:0004497">
    <property type="term" value="F:monooxygenase activity"/>
    <property type="evidence" value="ECO:0007669"/>
    <property type="project" value="UniProtKB-KW"/>
</dbReference>